<dbReference type="OrthoDB" id="2575262at2759"/>
<organism evidence="3 4">
    <name type="scientific">Saitozyma podzolica</name>
    <dbReference type="NCBI Taxonomy" id="1890683"/>
    <lineage>
        <taxon>Eukaryota</taxon>
        <taxon>Fungi</taxon>
        <taxon>Dikarya</taxon>
        <taxon>Basidiomycota</taxon>
        <taxon>Agaricomycotina</taxon>
        <taxon>Tremellomycetes</taxon>
        <taxon>Tremellales</taxon>
        <taxon>Trimorphomycetaceae</taxon>
        <taxon>Saitozyma</taxon>
    </lineage>
</organism>
<keyword evidence="2" id="KW-1133">Transmembrane helix</keyword>
<proteinExistence type="predicted"/>
<feature type="transmembrane region" description="Helical" evidence="2">
    <location>
        <begin position="603"/>
        <end position="622"/>
    </location>
</feature>
<protein>
    <submittedName>
        <fullName evidence="3">Uncharacterized protein</fullName>
    </submittedName>
</protein>
<keyword evidence="4" id="KW-1185">Reference proteome</keyword>
<reference evidence="3 4" key="1">
    <citation type="submission" date="2018-11" db="EMBL/GenBank/DDBJ databases">
        <title>Genome sequence of Saitozyma podzolica DSM 27192.</title>
        <authorList>
            <person name="Aliyu H."/>
            <person name="Gorte O."/>
            <person name="Ochsenreither K."/>
        </authorList>
    </citation>
    <scope>NUCLEOTIDE SEQUENCE [LARGE SCALE GENOMIC DNA]</scope>
    <source>
        <strain evidence="3 4">DSM 27192</strain>
    </source>
</reference>
<feature type="region of interest" description="Disordered" evidence="1">
    <location>
        <begin position="555"/>
        <end position="586"/>
    </location>
</feature>
<comment type="caution">
    <text evidence="3">The sequence shown here is derived from an EMBL/GenBank/DDBJ whole genome shotgun (WGS) entry which is preliminary data.</text>
</comment>
<keyword evidence="2" id="KW-0812">Transmembrane</keyword>
<evidence type="ECO:0000256" key="1">
    <source>
        <dbReference type="SAM" id="MobiDB-lite"/>
    </source>
</evidence>
<dbReference type="Proteomes" id="UP000279259">
    <property type="component" value="Unassembled WGS sequence"/>
</dbReference>
<keyword evidence="2" id="KW-0472">Membrane</keyword>
<dbReference type="AlphaFoldDB" id="A0A427YUM8"/>
<feature type="compositionally biased region" description="Basic and acidic residues" evidence="1">
    <location>
        <begin position="555"/>
        <end position="582"/>
    </location>
</feature>
<evidence type="ECO:0000313" key="3">
    <source>
        <dbReference type="EMBL" id="RSH94782.1"/>
    </source>
</evidence>
<name>A0A427YUM8_9TREE</name>
<dbReference type="STRING" id="1890683.A0A427YUM8"/>
<evidence type="ECO:0000313" key="4">
    <source>
        <dbReference type="Proteomes" id="UP000279259"/>
    </source>
</evidence>
<feature type="region of interest" description="Disordered" evidence="1">
    <location>
        <begin position="380"/>
        <end position="412"/>
    </location>
</feature>
<dbReference type="EMBL" id="RSCD01000002">
    <property type="protein sequence ID" value="RSH94782.1"/>
    <property type="molecule type" value="Genomic_DNA"/>
</dbReference>
<evidence type="ECO:0000256" key="2">
    <source>
        <dbReference type="SAM" id="Phobius"/>
    </source>
</evidence>
<sequence>MPIQQPPQHPPTPPRTMPSPTAIALTLSQDITALVSLSLETTASIVHDWLRLGLSAFGGKDDLTSIHFRPKSKIKDETGRGLAVVIVGASEAAGQSLTLHLAKCGYTTFPIVPLPNPESPPTSPALSTLLLQWSALQKRLRAKHPDHSGSVVPVMVDPEMSFDPRVQDRDRFRHAGETVRAYCKENNLFLVSIVCASRRTKSSCPGKPACPPVERLEISAACSSRHDPDGEGVSQESPPIASDAIEFFNKPPKPHVLFVPRGLRPTSLTMSDERTLVDLYRANILDPLAIIRELSDLLTDAQVAGRGRGRVVFVNGENLGGIGIGATDTDTTYREEVTPAARLVSAMRSETARMLREELNVMDVDVCEVVTGPMAPRTSLSKYRLRQSSDDWDDNGQAARQRVAGRPTPTPNVVRLRSPQSLRTKQDVLASRIAFLSRLWAVDNELLFSAVRHAVEDHYPRYRHHAGLTPFLETLAEVTPGSSIAKRIGRWVVGWILMPRGGKWRDDDAEAVRRRRDAWVRDIAVAREREDERERQRQMERERVWARQQQSAMVRERERERERGRAQRERAQAQRETTRLDQDQDEEEPVDWLTRFEQSFSLFLIWAGYAMACWSAMFMAQLENRQPTVIRRVR</sequence>
<accession>A0A427YUM8</accession>
<gene>
    <name evidence="3" type="ORF">EHS25_004588</name>
</gene>